<dbReference type="InterPro" id="IPR011701">
    <property type="entry name" value="MFS"/>
</dbReference>
<dbReference type="GO" id="GO:0016020">
    <property type="term" value="C:membrane"/>
    <property type="evidence" value="ECO:0007669"/>
    <property type="project" value="TreeGrafter"/>
</dbReference>
<dbReference type="EMBL" id="NHYE01005083">
    <property type="protein sequence ID" value="PPQ77460.1"/>
    <property type="molecule type" value="Genomic_DNA"/>
</dbReference>
<dbReference type="PANTHER" id="PTHR23514">
    <property type="entry name" value="BYPASS OF STOP CODON PROTEIN 6"/>
    <property type="match status" value="1"/>
</dbReference>
<dbReference type="Proteomes" id="UP000284706">
    <property type="component" value="Unassembled WGS sequence"/>
</dbReference>
<dbReference type="InterPro" id="IPR036259">
    <property type="entry name" value="MFS_trans_sf"/>
</dbReference>
<protein>
    <recommendedName>
        <fullName evidence="11">Major facilitator superfamily (MFS) profile domain-containing protein</fullName>
    </recommendedName>
</protein>
<dbReference type="OrthoDB" id="413079at2759"/>
<dbReference type="InParanoid" id="A0A409WG85"/>
<evidence type="ECO:0000256" key="7">
    <source>
        <dbReference type="SAM" id="MobiDB-lite"/>
    </source>
</evidence>
<reference evidence="9 10" key="1">
    <citation type="journal article" date="2018" name="Evol. Lett.">
        <title>Horizontal gene cluster transfer increased hallucinogenic mushroom diversity.</title>
        <authorList>
            <person name="Reynolds H.T."/>
            <person name="Vijayakumar V."/>
            <person name="Gluck-Thaler E."/>
            <person name="Korotkin H.B."/>
            <person name="Matheny P.B."/>
            <person name="Slot J.C."/>
        </authorList>
    </citation>
    <scope>NUCLEOTIDE SEQUENCE [LARGE SCALE GENOMIC DNA]</scope>
    <source>
        <strain evidence="9 10">SRW20</strain>
    </source>
</reference>
<feature type="transmembrane region" description="Helical" evidence="8">
    <location>
        <begin position="341"/>
        <end position="360"/>
    </location>
</feature>
<evidence type="ECO:0000256" key="3">
    <source>
        <dbReference type="ARBA" id="ARBA00022448"/>
    </source>
</evidence>
<dbReference type="InterPro" id="IPR051788">
    <property type="entry name" value="MFS_Transporter"/>
</dbReference>
<feature type="region of interest" description="Disordered" evidence="7">
    <location>
        <begin position="43"/>
        <end position="62"/>
    </location>
</feature>
<sequence>MQRVPSHPDLLLLYPMDFGEEGHTQPLGSIHEDQKQELDQKVDEVATPEEARGSQEQKVDLRSRQEKKTSSVQFFAVCWTLILGGWNDGSTGPLLPRIQEVYNLNYIVLSLVFIFACGGFMIGSVANMYITPRLGFGKTLVLASLLQILAYCLQAPAPPFGVFLLGYAIAGASFSLQDAQANGFVANLKHHAKSKMGILHACYGFGLFAAPFVSTQFAQRRKWSYHFLISLGMAISNTVTQTVVFRFKSLNGERLPMSLCPPPLLTIQWTLLVTQSECLVLGGEPQTESSEDSEVSLFKHVMRSRTTHSIAFFISAHLGVAAALGGWIVTYIVRVRGGGPSAGYISAGVSGGAMLGRVALLRLNKMLGERNAVFIYSVICVGLEITAWRVPSLVGDAVAVCFVGLLLGPMYPMAMNRASRLLPGWMLTGSIGWIAGFGQTGSALVPFITGVVSNKYGLESLFPVQVPFQLFCYSIWLNA</sequence>
<comment type="caution">
    <text evidence="9">The sequence shown here is derived from an EMBL/GenBank/DDBJ whole genome shotgun (WGS) entry which is preliminary data.</text>
</comment>
<dbReference type="Gene3D" id="1.20.1250.20">
    <property type="entry name" value="MFS general substrate transporter like domains"/>
    <property type="match status" value="1"/>
</dbReference>
<feature type="transmembrane region" description="Helical" evidence="8">
    <location>
        <begin position="223"/>
        <end position="247"/>
    </location>
</feature>
<dbReference type="SUPFAM" id="SSF103473">
    <property type="entry name" value="MFS general substrate transporter"/>
    <property type="match status" value="1"/>
</dbReference>
<name>A0A409WG85_9AGAR</name>
<keyword evidence="10" id="KW-1185">Reference proteome</keyword>
<evidence type="ECO:0000313" key="9">
    <source>
        <dbReference type="EMBL" id="PPQ77460.1"/>
    </source>
</evidence>
<evidence type="ECO:0000313" key="10">
    <source>
        <dbReference type="Proteomes" id="UP000284706"/>
    </source>
</evidence>
<evidence type="ECO:0008006" key="11">
    <source>
        <dbReference type="Google" id="ProtNLM"/>
    </source>
</evidence>
<comment type="similarity">
    <text evidence="2">Belongs to the major facilitator superfamily.</text>
</comment>
<feature type="transmembrane region" description="Helical" evidence="8">
    <location>
        <begin position="106"/>
        <end position="129"/>
    </location>
</feature>
<accession>A0A409WG85</accession>
<feature type="transmembrane region" description="Helical" evidence="8">
    <location>
        <begin position="309"/>
        <end position="329"/>
    </location>
</feature>
<evidence type="ECO:0000256" key="2">
    <source>
        <dbReference type="ARBA" id="ARBA00008335"/>
    </source>
</evidence>
<organism evidence="9 10">
    <name type="scientific">Gymnopilus dilepis</name>
    <dbReference type="NCBI Taxonomy" id="231916"/>
    <lineage>
        <taxon>Eukaryota</taxon>
        <taxon>Fungi</taxon>
        <taxon>Dikarya</taxon>
        <taxon>Basidiomycota</taxon>
        <taxon>Agaricomycotina</taxon>
        <taxon>Agaricomycetes</taxon>
        <taxon>Agaricomycetidae</taxon>
        <taxon>Agaricales</taxon>
        <taxon>Agaricineae</taxon>
        <taxon>Hymenogastraceae</taxon>
        <taxon>Gymnopilus</taxon>
    </lineage>
</organism>
<feature type="transmembrane region" description="Helical" evidence="8">
    <location>
        <begin position="197"/>
        <end position="217"/>
    </location>
</feature>
<evidence type="ECO:0000256" key="8">
    <source>
        <dbReference type="SAM" id="Phobius"/>
    </source>
</evidence>
<feature type="transmembrane region" description="Helical" evidence="8">
    <location>
        <begin position="397"/>
        <end position="414"/>
    </location>
</feature>
<dbReference type="AlphaFoldDB" id="A0A409WG85"/>
<comment type="subcellular location">
    <subcellularLocation>
        <location evidence="1">Endomembrane system</location>
        <topology evidence="1">Multi-pass membrane protein</topology>
    </subcellularLocation>
</comment>
<evidence type="ECO:0000256" key="5">
    <source>
        <dbReference type="ARBA" id="ARBA00022989"/>
    </source>
</evidence>
<keyword evidence="4 8" id="KW-0812">Transmembrane</keyword>
<keyword evidence="5 8" id="KW-1133">Transmembrane helix</keyword>
<feature type="transmembrane region" description="Helical" evidence="8">
    <location>
        <begin position="159"/>
        <end position="176"/>
    </location>
</feature>
<gene>
    <name evidence="9" type="ORF">CVT26_005846</name>
</gene>
<proteinExistence type="inferred from homology"/>
<evidence type="ECO:0000256" key="4">
    <source>
        <dbReference type="ARBA" id="ARBA00022692"/>
    </source>
</evidence>
<dbReference type="Pfam" id="PF07690">
    <property type="entry name" value="MFS_1"/>
    <property type="match status" value="1"/>
</dbReference>
<evidence type="ECO:0000256" key="1">
    <source>
        <dbReference type="ARBA" id="ARBA00004127"/>
    </source>
</evidence>
<dbReference type="GO" id="GO:0012505">
    <property type="term" value="C:endomembrane system"/>
    <property type="evidence" value="ECO:0007669"/>
    <property type="project" value="UniProtKB-SubCell"/>
</dbReference>
<dbReference type="GO" id="GO:0022857">
    <property type="term" value="F:transmembrane transporter activity"/>
    <property type="evidence" value="ECO:0007669"/>
    <property type="project" value="InterPro"/>
</dbReference>
<dbReference type="STRING" id="231916.A0A409WG85"/>
<dbReference type="PANTHER" id="PTHR23514:SF3">
    <property type="entry name" value="BYPASS OF STOP CODON PROTEIN 6"/>
    <property type="match status" value="1"/>
</dbReference>
<keyword evidence="3" id="KW-0813">Transport</keyword>
<keyword evidence="6 8" id="KW-0472">Membrane</keyword>
<evidence type="ECO:0000256" key="6">
    <source>
        <dbReference type="ARBA" id="ARBA00023136"/>
    </source>
</evidence>
<feature type="transmembrane region" description="Helical" evidence="8">
    <location>
        <begin position="426"/>
        <end position="448"/>
    </location>
</feature>